<dbReference type="Gene3D" id="1.10.287.950">
    <property type="entry name" value="Methyl-accepting chemotaxis protein"/>
    <property type="match status" value="1"/>
</dbReference>
<dbReference type="AlphaFoldDB" id="A0A1H9YAA3"/>
<keyword evidence="2 9" id="KW-0812">Transmembrane</keyword>
<evidence type="ECO:0000256" key="8">
    <source>
        <dbReference type="SAM" id="Coils"/>
    </source>
</evidence>
<dbReference type="Proteomes" id="UP000198762">
    <property type="component" value="Unassembled WGS sequence"/>
</dbReference>
<keyword evidence="8" id="KW-0175">Coiled coil</keyword>
<keyword evidence="13" id="KW-1185">Reference proteome</keyword>
<dbReference type="STRING" id="430453.SAMN04487962_10131"/>
<proteinExistence type="inferred from homology"/>
<dbReference type="GO" id="GO:0016020">
    <property type="term" value="C:membrane"/>
    <property type="evidence" value="ECO:0007669"/>
    <property type="project" value="UniProtKB-SubCell"/>
</dbReference>
<evidence type="ECO:0000256" key="4">
    <source>
        <dbReference type="ARBA" id="ARBA00023136"/>
    </source>
</evidence>
<dbReference type="InterPro" id="IPR003660">
    <property type="entry name" value="HAMP_dom"/>
</dbReference>
<dbReference type="SUPFAM" id="SSF58104">
    <property type="entry name" value="Methyl-accepting chemotaxis protein (MCP) signaling domain"/>
    <property type="match status" value="1"/>
</dbReference>
<dbReference type="Pfam" id="PF00672">
    <property type="entry name" value="HAMP"/>
    <property type="match status" value="1"/>
</dbReference>
<name>A0A1H9YAA3_9GAMM</name>
<evidence type="ECO:0000256" key="1">
    <source>
        <dbReference type="ARBA" id="ARBA00004141"/>
    </source>
</evidence>
<reference evidence="13" key="1">
    <citation type="submission" date="2016-10" db="EMBL/GenBank/DDBJ databases">
        <authorList>
            <person name="Varghese N."/>
            <person name="Submissions S."/>
        </authorList>
    </citation>
    <scope>NUCLEOTIDE SEQUENCE [LARGE SCALE GENOMIC DNA]</scope>
    <source>
        <strain evidence="13">CGMCC 1.6489</strain>
    </source>
</reference>
<feature type="transmembrane region" description="Helical" evidence="9">
    <location>
        <begin position="182"/>
        <end position="202"/>
    </location>
</feature>
<accession>A0A1H9YAA3</accession>
<evidence type="ECO:0000313" key="13">
    <source>
        <dbReference type="Proteomes" id="UP000198762"/>
    </source>
</evidence>
<dbReference type="PROSITE" id="PS50111">
    <property type="entry name" value="CHEMOTAXIS_TRANSDUC_2"/>
    <property type="match status" value="1"/>
</dbReference>
<keyword evidence="5 7" id="KW-0807">Transducer</keyword>
<protein>
    <submittedName>
        <fullName evidence="12">Methyl-accepting chemotaxis protein</fullName>
    </submittedName>
</protein>
<dbReference type="RefSeq" id="WP_091848215.1">
    <property type="nucleotide sequence ID" value="NZ_FOHZ01000001.1"/>
</dbReference>
<dbReference type="InterPro" id="IPR004090">
    <property type="entry name" value="Chemotax_Me-accpt_rcpt"/>
</dbReference>
<feature type="domain" description="Methyl-accepting transducer" evidence="10">
    <location>
        <begin position="262"/>
        <end position="498"/>
    </location>
</feature>
<organism evidence="12 13">
    <name type="scientific">Marinobacter segnicrescens</name>
    <dbReference type="NCBI Taxonomy" id="430453"/>
    <lineage>
        <taxon>Bacteria</taxon>
        <taxon>Pseudomonadati</taxon>
        <taxon>Pseudomonadota</taxon>
        <taxon>Gammaproteobacteria</taxon>
        <taxon>Pseudomonadales</taxon>
        <taxon>Marinobacteraceae</taxon>
        <taxon>Marinobacter</taxon>
    </lineage>
</organism>
<keyword evidence="3 9" id="KW-1133">Transmembrane helix</keyword>
<evidence type="ECO:0000256" key="9">
    <source>
        <dbReference type="SAM" id="Phobius"/>
    </source>
</evidence>
<sequence length="537" mass="59285">MFATVRARIFTFAFLALAALAALGAVSWSIIAQSSRATDSLINDDLEQSWQLSALDESLRQLQDLSYKTKAQLLLWDEIEPAFSQLEVTLPGHWQTLTANPGLSDWAQGHQDDFGRVQELLGAMSEGIGARSYYQVGQVVDFRLMPAVEPLLLAIRGEQLKRRETIQASATRLLAFMDRQGGYLLAGSLVFLLLVMGMTLWLRHSVILRLRRTELTLREMEANSDLRQPPEISGRDEVAGVAAAINSLVTRFGRFIHDIRHAAASLDDRARTLEEQAETVQQASARTRSQIDEVSGSMEEIGAQANRVEESARDSRATIATALEGNQGVQDGLQRSERAAEHTVAVIGEVSAAIQVLANSAGKVEQVVSVIADIAEQTNLLALNAAIEAARAGEHGRGFAVVADEVRTLSRRTSDSTGEIRQWVNDLVENVQSIEDRLLEMRSAGDENRNELIQLRDHLESLDKHFDRLATLSETIDSAVFAQRENIERVGRRSRTLSDSADLLVRSVEQTRNVSDALRLESGVIREIGARFEVQEA</sequence>
<evidence type="ECO:0000313" key="12">
    <source>
        <dbReference type="EMBL" id="SES65328.1"/>
    </source>
</evidence>
<evidence type="ECO:0000256" key="6">
    <source>
        <dbReference type="ARBA" id="ARBA00029447"/>
    </source>
</evidence>
<dbReference type="Pfam" id="PF00015">
    <property type="entry name" value="MCPsignal"/>
    <property type="match status" value="1"/>
</dbReference>
<dbReference type="GO" id="GO:0006935">
    <property type="term" value="P:chemotaxis"/>
    <property type="evidence" value="ECO:0007669"/>
    <property type="project" value="InterPro"/>
</dbReference>
<comment type="subcellular location">
    <subcellularLocation>
        <location evidence="1">Membrane</location>
        <topology evidence="1">Multi-pass membrane protein</topology>
    </subcellularLocation>
</comment>
<dbReference type="OrthoDB" id="5914597at2"/>
<feature type="coiled-coil region" evidence="8">
    <location>
        <begin position="256"/>
        <end position="290"/>
    </location>
</feature>
<evidence type="ECO:0000256" key="5">
    <source>
        <dbReference type="ARBA" id="ARBA00023224"/>
    </source>
</evidence>
<gene>
    <name evidence="12" type="ORF">SAMN04487962_10131</name>
</gene>
<evidence type="ECO:0000256" key="2">
    <source>
        <dbReference type="ARBA" id="ARBA00022692"/>
    </source>
</evidence>
<evidence type="ECO:0000259" key="10">
    <source>
        <dbReference type="PROSITE" id="PS50111"/>
    </source>
</evidence>
<evidence type="ECO:0000259" key="11">
    <source>
        <dbReference type="PROSITE" id="PS50885"/>
    </source>
</evidence>
<dbReference type="EMBL" id="FOHZ01000001">
    <property type="protein sequence ID" value="SES65328.1"/>
    <property type="molecule type" value="Genomic_DNA"/>
</dbReference>
<dbReference type="PANTHER" id="PTHR32089">
    <property type="entry name" value="METHYL-ACCEPTING CHEMOTAXIS PROTEIN MCPB"/>
    <property type="match status" value="1"/>
</dbReference>
<dbReference type="GO" id="GO:0004888">
    <property type="term" value="F:transmembrane signaling receptor activity"/>
    <property type="evidence" value="ECO:0007669"/>
    <property type="project" value="InterPro"/>
</dbReference>
<evidence type="ECO:0000256" key="3">
    <source>
        <dbReference type="ARBA" id="ARBA00022989"/>
    </source>
</evidence>
<comment type="similarity">
    <text evidence="6">Belongs to the methyl-accepting chemotaxis (MCP) protein family.</text>
</comment>
<evidence type="ECO:0000256" key="7">
    <source>
        <dbReference type="PROSITE-ProRule" id="PRU00284"/>
    </source>
</evidence>
<keyword evidence="4 9" id="KW-0472">Membrane</keyword>
<feature type="domain" description="HAMP" evidence="11">
    <location>
        <begin position="204"/>
        <end position="257"/>
    </location>
</feature>
<dbReference type="PRINTS" id="PR00260">
    <property type="entry name" value="CHEMTRNSDUCR"/>
</dbReference>
<dbReference type="GO" id="GO:0007165">
    <property type="term" value="P:signal transduction"/>
    <property type="evidence" value="ECO:0007669"/>
    <property type="project" value="UniProtKB-KW"/>
</dbReference>
<dbReference type="PROSITE" id="PS50885">
    <property type="entry name" value="HAMP"/>
    <property type="match status" value="1"/>
</dbReference>
<dbReference type="InterPro" id="IPR004089">
    <property type="entry name" value="MCPsignal_dom"/>
</dbReference>
<dbReference type="PANTHER" id="PTHR32089:SF119">
    <property type="entry name" value="METHYL-ACCEPTING CHEMOTAXIS PROTEIN CTPL"/>
    <property type="match status" value="1"/>
</dbReference>
<dbReference type="SMART" id="SM00283">
    <property type="entry name" value="MA"/>
    <property type="match status" value="1"/>
</dbReference>